<feature type="compositionally biased region" description="Acidic residues" evidence="1">
    <location>
        <begin position="335"/>
        <end position="350"/>
    </location>
</feature>
<evidence type="ECO:0000313" key="3">
    <source>
        <dbReference type="Proteomes" id="UP000031449"/>
    </source>
</evidence>
<dbReference type="AlphaFoldDB" id="A0A0B5ATT3"/>
<dbReference type="HOGENOM" id="CLU_561164_0_0_9"/>
<geneLocation type="plasmid" evidence="3"/>
<organism evidence="2 3">
    <name type="scientific">Jeotgalibacillus malaysiensis</name>
    <dbReference type="NCBI Taxonomy" id="1508404"/>
    <lineage>
        <taxon>Bacteria</taxon>
        <taxon>Bacillati</taxon>
        <taxon>Bacillota</taxon>
        <taxon>Bacilli</taxon>
        <taxon>Bacillales</taxon>
        <taxon>Caryophanaceae</taxon>
        <taxon>Jeotgalibacillus</taxon>
    </lineage>
</organism>
<dbReference type="EMBL" id="CP009417">
    <property type="protein sequence ID" value="AJD93491.1"/>
    <property type="molecule type" value="Genomic_DNA"/>
</dbReference>
<feature type="region of interest" description="Disordered" evidence="1">
    <location>
        <begin position="322"/>
        <end position="417"/>
    </location>
</feature>
<dbReference type="KEGG" id="jeo:JMA_41740"/>
<reference evidence="2 3" key="1">
    <citation type="submission" date="2014-08" db="EMBL/GenBank/DDBJ databases">
        <title>Complete genome of a marine bacteria Jeotgalibacillus malaysiensis.</title>
        <authorList>
            <person name="Yaakop A.S."/>
            <person name="Chan K.-G."/>
            <person name="Goh K.M."/>
        </authorList>
    </citation>
    <scope>NUCLEOTIDE SEQUENCE [LARGE SCALE GENOMIC DNA]</scope>
    <source>
        <strain evidence="2 3">D5</strain>
        <plasmid evidence="3">Plasmid</plasmid>
    </source>
</reference>
<keyword evidence="3" id="KW-1185">Reference proteome</keyword>
<dbReference type="Proteomes" id="UP000031449">
    <property type="component" value="Plasmid unnamed"/>
</dbReference>
<feature type="compositionally biased region" description="Polar residues" evidence="1">
    <location>
        <begin position="456"/>
        <end position="465"/>
    </location>
</feature>
<evidence type="ECO:0000313" key="2">
    <source>
        <dbReference type="EMBL" id="AJD93491.1"/>
    </source>
</evidence>
<proteinExistence type="predicted"/>
<feature type="region of interest" description="Disordered" evidence="1">
    <location>
        <begin position="440"/>
        <end position="486"/>
    </location>
</feature>
<sequence>MNRHIVVLAEERLTIQGLLNRAVMESPTSDRMGSFHVAKDESELLDTLRLGVSILLLSSTFSKKEHNDFIKQILAEYPTIRIISLHHRYADRTPLEHGAFYVIDKPVRNPVLWSKLEEAMNDIEEKEGIDTLYSEPAEEEVNEESKDSEKYEHTFHVKQDESVPNVSHPSSPVIIADDDDEDDFDPFASYPKPTTSPVVPSPVLVVEEEDEEIGVSGFLIKEDEVEIPNQLSSQEDVETVNEEDMPFDLIQDEDDGTNDGVNGETSSESFFVINESFDVEREQGRITEPFVEEPKPVEESVNEEQGVIPFELEDEEVFLAEEETTMEKDEFVVTDTEEEEASVDTEETYVSDDLMLSTEPIESVELDEMVEEDLEESEETHELQLATESNTTTLKPLEINGSRTLQPPKPDLEQEKDIFDKTMVYDEKSEWTKADEGFTAKNGQFVSLVPPRPKRTLQTGETQRGQTDKDVDSGGLFGSVRSLFKK</sequence>
<feature type="compositionally biased region" description="Acidic residues" evidence="1">
    <location>
        <begin position="362"/>
        <end position="379"/>
    </location>
</feature>
<accession>A0A0B5ATT3</accession>
<gene>
    <name evidence="2" type="ORF">JMA_41740</name>
</gene>
<dbReference type="BioCyc" id="JESP1508404:G14D9-13458-MONOMER"/>
<evidence type="ECO:0000256" key="1">
    <source>
        <dbReference type="SAM" id="MobiDB-lite"/>
    </source>
</evidence>
<keyword evidence="2" id="KW-0614">Plasmid</keyword>
<name>A0A0B5ATT3_9BACL</name>
<feature type="region of interest" description="Disordered" evidence="1">
    <location>
        <begin position="283"/>
        <end position="310"/>
    </location>
</feature>
<protein>
    <submittedName>
        <fullName evidence="2">Uncharacterized protein</fullName>
    </submittedName>
</protein>